<dbReference type="Pfam" id="PF02954">
    <property type="entry name" value="HTH_8"/>
    <property type="match status" value="1"/>
</dbReference>
<dbReference type="EMBL" id="JACIIK010000016">
    <property type="protein sequence ID" value="MBB6206207.1"/>
    <property type="molecule type" value="Genomic_DNA"/>
</dbReference>
<dbReference type="InterPro" id="IPR045343">
    <property type="entry name" value="VpsR"/>
</dbReference>
<keyword evidence="3" id="KW-0805">Transcription regulation</keyword>
<protein>
    <submittedName>
        <fullName evidence="7">DNA-binding NtrC family response regulator</fullName>
    </submittedName>
</protein>
<dbReference type="Gene3D" id="3.40.50.300">
    <property type="entry name" value="P-loop containing nucleotide triphosphate hydrolases"/>
    <property type="match status" value="1"/>
</dbReference>
<dbReference type="Proteomes" id="UP000518681">
    <property type="component" value="Unassembled WGS sequence"/>
</dbReference>
<evidence type="ECO:0000256" key="5">
    <source>
        <dbReference type="ARBA" id="ARBA00023163"/>
    </source>
</evidence>
<dbReference type="InterPro" id="IPR025944">
    <property type="entry name" value="Sigma_54_int_dom_CS"/>
</dbReference>
<dbReference type="InterPro" id="IPR027417">
    <property type="entry name" value="P-loop_NTPase"/>
</dbReference>
<dbReference type="FunFam" id="3.40.50.300:FF:000006">
    <property type="entry name" value="DNA-binding transcriptional regulator NtrC"/>
    <property type="match status" value="1"/>
</dbReference>
<sequence>MQTMKAMTRRVIYFTRDASPELLASFEERDWEVEVIGSVRDVRRAVDDGSLAAGLVDLSSVFDVHDIAALEGCLAMPNVGWVAMTATPELDAHAVRRLVRDYCFDYVTLPAAHARIVDTVGHACGMIALGEPAFVDTSMAEGEMIGSCDAMLALFRSIRKVATTDASVFVYGESGTGKELTAAAIHARSPRRNEPFVAINCGAIPPHLLQSELFGYERGAFTGASQRKIGRVEAAHGGTLFLDEIGDLPLESQASLLRFLQQNTIDRLGGIDSIDVDVRIISATHVDMEAAINDGRFRADLYHRLCVLRIDEPPLRARGKDIELLALYTLDRYRKDASRRVYGFSPDAIAAMHQYDWPGNVRELINRVRRAIVMSEGRTIGADDLELSHYVEVVPVTLAQARETAERQAIELALLRHRGRLGDAARELGISRTTLYRLLISHGMREGEDSSVAES</sequence>
<dbReference type="GO" id="GO:0005524">
    <property type="term" value="F:ATP binding"/>
    <property type="evidence" value="ECO:0007669"/>
    <property type="project" value="UniProtKB-KW"/>
</dbReference>
<dbReference type="GO" id="GO:0043565">
    <property type="term" value="F:sequence-specific DNA binding"/>
    <property type="evidence" value="ECO:0007669"/>
    <property type="project" value="InterPro"/>
</dbReference>
<dbReference type="PRINTS" id="PR01590">
    <property type="entry name" value="HTHFIS"/>
</dbReference>
<dbReference type="PROSITE" id="PS50045">
    <property type="entry name" value="SIGMA54_INTERACT_4"/>
    <property type="match status" value="1"/>
</dbReference>
<name>A0AAW3V5G8_9BURK</name>
<dbReference type="InterPro" id="IPR003593">
    <property type="entry name" value="AAA+_ATPase"/>
</dbReference>
<dbReference type="SUPFAM" id="SSF52540">
    <property type="entry name" value="P-loop containing nucleoside triphosphate hydrolases"/>
    <property type="match status" value="1"/>
</dbReference>
<accession>A0AAW3V5G8</accession>
<dbReference type="InterPro" id="IPR009057">
    <property type="entry name" value="Homeodomain-like_sf"/>
</dbReference>
<dbReference type="SUPFAM" id="SSF46689">
    <property type="entry name" value="Homeodomain-like"/>
    <property type="match status" value="1"/>
</dbReference>
<organism evidence="7 8">
    <name type="scientific">Paraburkholderia fungorum</name>
    <dbReference type="NCBI Taxonomy" id="134537"/>
    <lineage>
        <taxon>Bacteria</taxon>
        <taxon>Pseudomonadati</taxon>
        <taxon>Pseudomonadota</taxon>
        <taxon>Betaproteobacteria</taxon>
        <taxon>Burkholderiales</taxon>
        <taxon>Burkholderiaceae</taxon>
        <taxon>Paraburkholderia</taxon>
    </lineage>
</organism>
<dbReference type="InterPro" id="IPR002078">
    <property type="entry name" value="Sigma_54_int"/>
</dbReference>
<reference evidence="7 8" key="1">
    <citation type="submission" date="2020-08" db="EMBL/GenBank/DDBJ databases">
        <title>Genomic Encyclopedia of Type Strains, Phase IV (KMG-V): Genome sequencing to study the core and pangenomes of soil and plant-associated prokaryotes.</title>
        <authorList>
            <person name="Whitman W."/>
        </authorList>
    </citation>
    <scope>NUCLEOTIDE SEQUENCE [LARGE SCALE GENOMIC DNA]</scope>
    <source>
        <strain evidence="7 8">SEMIA 4013</strain>
    </source>
</reference>
<dbReference type="InterPro" id="IPR058031">
    <property type="entry name" value="AAA_lid_NorR"/>
</dbReference>
<dbReference type="Pfam" id="PF20161">
    <property type="entry name" value="VpsR"/>
    <property type="match status" value="1"/>
</dbReference>
<gene>
    <name evidence="7" type="ORF">GGD69_007105</name>
</gene>
<keyword evidence="5" id="KW-0804">Transcription</keyword>
<dbReference type="Pfam" id="PF00158">
    <property type="entry name" value="Sigma54_activat"/>
    <property type="match status" value="1"/>
</dbReference>
<evidence type="ECO:0000259" key="6">
    <source>
        <dbReference type="PROSITE" id="PS50045"/>
    </source>
</evidence>
<evidence type="ECO:0000313" key="7">
    <source>
        <dbReference type="EMBL" id="MBB6206207.1"/>
    </source>
</evidence>
<keyword evidence="4 7" id="KW-0238">DNA-binding</keyword>
<evidence type="ECO:0000256" key="2">
    <source>
        <dbReference type="ARBA" id="ARBA00022840"/>
    </source>
</evidence>
<proteinExistence type="predicted"/>
<dbReference type="InterPro" id="IPR002197">
    <property type="entry name" value="HTH_Fis"/>
</dbReference>
<dbReference type="Pfam" id="PF25601">
    <property type="entry name" value="AAA_lid_14"/>
    <property type="match status" value="1"/>
</dbReference>
<keyword evidence="1" id="KW-0547">Nucleotide-binding</keyword>
<dbReference type="PROSITE" id="PS00688">
    <property type="entry name" value="SIGMA54_INTERACT_3"/>
    <property type="match status" value="1"/>
</dbReference>
<evidence type="ECO:0000256" key="3">
    <source>
        <dbReference type="ARBA" id="ARBA00023015"/>
    </source>
</evidence>
<dbReference type="PROSITE" id="PS00676">
    <property type="entry name" value="SIGMA54_INTERACT_2"/>
    <property type="match status" value="1"/>
</dbReference>
<dbReference type="CDD" id="cd00009">
    <property type="entry name" value="AAA"/>
    <property type="match status" value="1"/>
</dbReference>
<dbReference type="PANTHER" id="PTHR32071:SF120">
    <property type="entry name" value="TRANSCRIPTIONAL REGULATOR-RELATED"/>
    <property type="match status" value="1"/>
</dbReference>
<keyword evidence="2" id="KW-0067">ATP-binding</keyword>
<dbReference type="GO" id="GO:0006355">
    <property type="term" value="P:regulation of DNA-templated transcription"/>
    <property type="evidence" value="ECO:0007669"/>
    <property type="project" value="InterPro"/>
</dbReference>
<dbReference type="PANTHER" id="PTHR32071">
    <property type="entry name" value="TRANSCRIPTIONAL REGULATORY PROTEIN"/>
    <property type="match status" value="1"/>
</dbReference>
<dbReference type="AlphaFoldDB" id="A0AAW3V5G8"/>
<evidence type="ECO:0000256" key="4">
    <source>
        <dbReference type="ARBA" id="ARBA00023125"/>
    </source>
</evidence>
<comment type="caution">
    <text evidence="7">The sequence shown here is derived from an EMBL/GenBank/DDBJ whole genome shotgun (WGS) entry which is preliminary data.</text>
</comment>
<dbReference type="InterPro" id="IPR025943">
    <property type="entry name" value="Sigma_54_int_dom_ATP-bd_2"/>
</dbReference>
<dbReference type="Gene3D" id="1.10.10.60">
    <property type="entry name" value="Homeodomain-like"/>
    <property type="match status" value="1"/>
</dbReference>
<feature type="domain" description="Sigma-54 factor interaction" evidence="6">
    <location>
        <begin position="144"/>
        <end position="373"/>
    </location>
</feature>
<dbReference type="SMART" id="SM00382">
    <property type="entry name" value="AAA"/>
    <property type="match status" value="1"/>
</dbReference>
<evidence type="ECO:0000313" key="8">
    <source>
        <dbReference type="Proteomes" id="UP000518681"/>
    </source>
</evidence>
<evidence type="ECO:0000256" key="1">
    <source>
        <dbReference type="ARBA" id="ARBA00022741"/>
    </source>
</evidence>
<dbReference type="Gene3D" id="1.10.8.60">
    <property type="match status" value="1"/>
</dbReference>